<evidence type="ECO:0000313" key="1">
    <source>
        <dbReference type="EMBL" id="AUX46679.1"/>
    </source>
</evidence>
<sequence length="190" mass="20648">MTSHVSLPDPPSLLLITGLMAAGKSTVAQRLAERLPRSVHLRGDVFRRMIVNGRAEMGFELSDEAQQQLRLRYRIAAAAADLYLQAGFTVVYQDIILGPWLAEVVQAHARHPLHVVVLCPGPAVVAAREAGRAKRGYQDTSSVLDFDRVLRAETPRLGLWLDTSDLTAAETADQILARLSDARVNGTGGS</sequence>
<dbReference type="InterPro" id="IPR027417">
    <property type="entry name" value="P-loop_NTPase"/>
</dbReference>
<dbReference type="EMBL" id="CP012673">
    <property type="protein sequence ID" value="AUX46679.1"/>
    <property type="molecule type" value="Genomic_DNA"/>
</dbReference>
<dbReference type="Pfam" id="PF13671">
    <property type="entry name" value="AAA_33"/>
    <property type="match status" value="1"/>
</dbReference>
<organism evidence="1 2">
    <name type="scientific">Sorangium cellulosum</name>
    <name type="common">Polyangium cellulosum</name>
    <dbReference type="NCBI Taxonomy" id="56"/>
    <lineage>
        <taxon>Bacteria</taxon>
        <taxon>Pseudomonadati</taxon>
        <taxon>Myxococcota</taxon>
        <taxon>Polyangia</taxon>
        <taxon>Polyangiales</taxon>
        <taxon>Polyangiaceae</taxon>
        <taxon>Sorangium</taxon>
    </lineage>
</organism>
<dbReference type="GO" id="GO:0016740">
    <property type="term" value="F:transferase activity"/>
    <property type="evidence" value="ECO:0007669"/>
    <property type="project" value="UniProtKB-KW"/>
</dbReference>
<dbReference type="OrthoDB" id="9811893at2"/>
<keyword evidence="1" id="KW-0808">Transferase</keyword>
<evidence type="ECO:0000313" key="2">
    <source>
        <dbReference type="Proteomes" id="UP000238348"/>
    </source>
</evidence>
<dbReference type="SUPFAM" id="SSF52540">
    <property type="entry name" value="P-loop containing nucleoside triphosphate hydrolases"/>
    <property type="match status" value="1"/>
</dbReference>
<proteinExistence type="predicted"/>
<dbReference type="Proteomes" id="UP000238348">
    <property type="component" value="Chromosome"/>
</dbReference>
<dbReference type="AlphaFoldDB" id="A0A2L0F5G1"/>
<name>A0A2L0F5G1_SORCE</name>
<reference evidence="1 2" key="1">
    <citation type="submission" date="2015-09" db="EMBL/GenBank/DDBJ databases">
        <title>Sorangium comparison.</title>
        <authorList>
            <person name="Zaburannyi N."/>
            <person name="Bunk B."/>
            <person name="Overmann J."/>
            <person name="Mueller R."/>
        </authorList>
    </citation>
    <scope>NUCLEOTIDE SEQUENCE [LARGE SCALE GENOMIC DNA]</scope>
    <source>
        <strain evidence="1 2">So ce26</strain>
    </source>
</reference>
<gene>
    <name evidence="1" type="ORF">SOCE26_081860</name>
</gene>
<protein>
    <submittedName>
        <fullName evidence="1">Phosphotransferase</fullName>
    </submittedName>
</protein>
<accession>A0A2L0F5G1</accession>
<dbReference type="Gene3D" id="3.40.50.300">
    <property type="entry name" value="P-loop containing nucleotide triphosphate hydrolases"/>
    <property type="match status" value="1"/>
</dbReference>